<dbReference type="AlphaFoldDB" id="A0A3E1YGS7"/>
<dbReference type="GO" id="GO:0015344">
    <property type="term" value="F:siderophore uptake transmembrane transporter activity"/>
    <property type="evidence" value="ECO:0007669"/>
    <property type="project" value="TreeGrafter"/>
</dbReference>
<evidence type="ECO:0000259" key="10">
    <source>
        <dbReference type="Pfam" id="PF07715"/>
    </source>
</evidence>
<comment type="similarity">
    <text evidence="8">Belongs to the TonB-dependent receptor family.</text>
</comment>
<comment type="caution">
    <text evidence="11">The sequence shown here is derived from an EMBL/GenBank/DDBJ whole genome shotgun (WGS) entry which is preliminary data.</text>
</comment>
<keyword evidence="3 8" id="KW-1134">Transmembrane beta strand</keyword>
<dbReference type="GO" id="GO:0044718">
    <property type="term" value="P:siderophore transmembrane transport"/>
    <property type="evidence" value="ECO:0007669"/>
    <property type="project" value="TreeGrafter"/>
</dbReference>
<dbReference type="GO" id="GO:0009279">
    <property type="term" value="C:cell outer membrane"/>
    <property type="evidence" value="ECO:0007669"/>
    <property type="project" value="UniProtKB-SubCell"/>
</dbReference>
<evidence type="ECO:0000313" key="12">
    <source>
        <dbReference type="Proteomes" id="UP000260644"/>
    </source>
</evidence>
<accession>A0A3E1YGS7</accession>
<dbReference type="Proteomes" id="UP000260644">
    <property type="component" value="Unassembled WGS sequence"/>
</dbReference>
<dbReference type="Gene3D" id="2.170.130.10">
    <property type="entry name" value="TonB-dependent receptor, plug domain"/>
    <property type="match status" value="1"/>
</dbReference>
<reference evidence="11 12" key="1">
    <citation type="submission" date="2018-07" db="EMBL/GenBank/DDBJ databases">
        <title>Chitinophaga K2CV101002-2 sp. nov., isolated from a monsoon evergreen broad-leaved forest soil.</title>
        <authorList>
            <person name="Lv Y."/>
        </authorList>
    </citation>
    <scope>NUCLEOTIDE SEQUENCE [LARGE SCALE GENOMIC DNA]</scope>
    <source>
        <strain evidence="11 12">GDMCC 1.1288</strain>
    </source>
</reference>
<dbReference type="OrthoDB" id="9812892at2"/>
<sequence>MSTNQSLNLCVLLVCTLLSVPVFSQDSIPKQLKVIEVQGYQNVSPIKTQTINTNIYKDQPATLIELMNRTAGIRIRQTGGLGARSNLMLNGFQNRAVRYFKDGIPLDYLGGGFDISLVPTNMLEKIEVYKGVLPFSLGADALGGAVNMITARNQNNFLNTSYEFGSFNTHRASVNAYYSKNGYFTGINAFYNYSDNNYKADIQQVDTATGIKNARTVRLFHNKFSNYYVEGFIGLKEKPWTDELRFTLTGFSIFREFQFGSTMDKPYGAAKGNQHAVAPSLLYKKQLFNDKLSINQFIVFSTLNSGTTDTAHGRYDWLGNYFPSTSQKGEISNTGAFSDINYKYLISRTGLTYNLSASQTLHLNLVFNNFNRKGKDPYGYKFTNGADVLQSPASYKKAIVAFGLTSNFFNKRLENSISGKYYHYKTDASDADYLGNKITTRNNKSAWGMAEGIRYKINTSSYLQASVETALRLPDQDELFGDGNLKLSNFNLAPERSLNINLGYKIARANQYKVEVNTFYRNTKDLILLIPINLMYAQSQNVEKVKGVGIDADGSYNIFSWLEANGNFTYQDLRLVNENNSIVNKSRLRNTPFFFANAGLNAKLNKVLSKSDKLQIYWYYSFVREYYVDYLPKKVEPTGFLGLFGKAGIDAQNIIPDQQIHSLGFTYYPYNNLFAIGFLVRNIFDIPVYDNFRIQNPGRSFSIKLSYSL</sequence>
<evidence type="ECO:0000256" key="9">
    <source>
        <dbReference type="SAM" id="SignalP"/>
    </source>
</evidence>
<feature type="domain" description="TonB-dependent receptor plug" evidence="10">
    <location>
        <begin position="45"/>
        <end position="145"/>
    </location>
</feature>
<dbReference type="Pfam" id="PF07715">
    <property type="entry name" value="Plug"/>
    <property type="match status" value="1"/>
</dbReference>
<gene>
    <name evidence="11" type="ORF">DVR12_02220</name>
</gene>
<protein>
    <submittedName>
        <fullName evidence="11">TonB-dependent receptor</fullName>
    </submittedName>
</protein>
<keyword evidence="11" id="KW-0675">Receptor</keyword>
<dbReference type="InterPro" id="IPR012910">
    <property type="entry name" value="Plug_dom"/>
</dbReference>
<evidence type="ECO:0000313" key="11">
    <source>
        <dbReference type="EMBL" id="RFS26625.1"/>
    </source>
</evidence>
<name>A0A3E1YGS7_9BACT</name>
<evidence type="ECO:0000256" key="8">
    <source>
        <dbReference type="PROSITE-ProRule" id="PRU01360"/>
    </source>
</evidence>
<evidence type="ECO:0000256" key="4">
    <source>
        <dbReference type="ARBA" id="ARBA00022692"/>
    </source>
</evidence>
<feature type="signal peptide" evidence="9">
    <location>
        <begin position="1"/>
        <end position="24"/>
    </location>
</feature>
<comment type="subcellular location">
    <subcellularLocation>
        <location evidence="1 8">Cell outer membrane</location>
        <topology evidence="1 8">Multi-pass membrane protein</topology>
    </subcellularLocation>
</comment>
<dbReference type="PANTHER" id="PTHR30069">
    <property type="entry name" value="TONB-DEPENDENT OUTER MEMBRANE RECEPTOR"/>
    <property type="match status" value="1"/>
</dbReference>
<proteinExistence type="inferred from homology"/>
<evidence type="ECO:0000256" key="1">
    <source>
        <dbReference type="ARBA" id="ARBA00004571"/>
    </source>
</evidence>
<dbReference type="RefSeq" id="WP_116973816.1">
    <property type="nucleotide sequence ID" value="NZ_QPMM01000001.1"/>
</dbReference>
<dbReference type="InterPro" id="IPR036942">
    <property type="entry name" value="Beta-barrel_TonB_sf"/>
</dbReference>
<dbReference type="PANTHER" id="PTHR30069:SF29">
    <property type="entry name" value="HEMOGLOBIN AND HEMOGLOBIN-HAPTOGLOBIN-BINDING PROTEIN 1-RELATED"/>
    <property type="match status" value="1"/>
</dbReference>
<evidence type="ECO:0000256" key="2">
    <source>
        <dbReference type="ARBA" id="ARBA00022448"/>
    </source>
</evidence>
<dbReference type="Gene3D" id="2.40.170.20">
    <property type="entry name" value="TonB-dependent receptor, beta-barrel domain"/>
    <property type="match status" value="1"/>
</dbReference>
<dbReference type="EMBL" id="QPMM01000001">
    <property type="protein sequence ID" value="RFS26625.1"/>
    <property type="molecule type" value="Genomic_DNA"/>
</dbReference>
<keyword evidence="5 9" id="KW-0732">Signal</keyword>
<dbReference type="SUPFAM" id="SSF56935">
    <property type="entry name" value="Porins"/>
    <property type="match status" value="1"/>
</dbReference>
<evidence type="ECO:0000256" key="6">
    <source>
        <dbReference type="ARBA" id="ARBA00023136"/>
    </source>
</evidence>
<keyword evidence="7 8" id="KW-0998">Cell outer membrane</keyword>
<dbReference type="PROSITE" id="PS52016">
    <property type="entry name" value="TONB_DEPENDENT_REC_3"/>
    <property type="match status" value="1"/>
</dbReference>
<feature type="chain" id="PRO_5017821694" evidence="9">
    <location>
        <begin position="25"/>
        <end position="709"/>
    </location>
</feature>
<keyword evidence="4 8" id="KW-0812">Transmembrane</keyword>
<keyword evidence="2 8" id="KW-0813">Transport</keyword>
<organism evidence="11 12">
    <name type="scientific">Chitinophaga silvatica</name>
    <dbReference type="NCBI Taxonomy" id="2282649"/>
    <lineage>
        <taxon>Bacteria</taxon>
        <taxon>Pseudomonadati</taxon>
        <taxon>Bacteroidota</taxon>
        <taxon>Chitinophagia</taxon>
        <taxon>Chitinophagales</taxon>
        <taxon>Chitinophagaceae</taxon>
        <taxon>Chitinophaga</taxon>
    </lineage>
</organism>
<evidence type="ECO:0000256" key="7">
    <source>
        <dbReference type="ARBA" id="ARBA00023237"/>
    </source>
</evidence>
<dbReference type="InterPro" id="IPR039426">
    <property type="entry name" value="TonB-dep_rcpt-like"/>
</dbReference>
<dbReference type="InterPro" id="IPR037066">
    <property type="entry name" value="Plug_dom_sf"/>
</dbReference>
<evidence type="ECO:0000256" key="5">
    <source>
        <dbReference type="ARBA" id="ARBA00022729"/>
    </source>
</evidence>
<keyword evidence="12" id="KW-1185">Reference proteome</keyword>
<keyword evidence="6 8" id="KW-0472">Membrane</keyword>
<evidence type="ECO:0000256" key="3">
    <source>
        <dbReference type="ARBA" id="ARBA00022452"/>
    </source>
</evidence>